<feature type="non-terminal residue" evidence="1">
    <location>
        <position position="1"/>
    </location>
</feature>
<comment type="caution">
    <text evidence="1">The sequence shown here is derived from an EMBL/GenBank/DDBJ whole genome shotgun (WGS) entry which is preliminary data.</text>
</comment>
<reference evidence="1 2" key="1">
    <citation type="submission" date="2018-04" db="EMBL/GenBank/DDBJ databases">
        <title>Novel Campyloabacter and Helicobacter Species and Strains.</title>
        <authorList>
            <person name="Mannion A.J."/>
            <person name="Shen Z."/>
            <person name="Fox J.G."/>
        </authorList>
    </citation>
    <scope>NUCLEOTIDE SEQUENCE [LARGE SCALE GENOMIC DNA]</scope>
    <source>
        <strain evidence="1 2">MIT 17-337</strain>
    </source>
</reference>
<accession>A0A3D8I6M9</accession>
<keyword evidence="2" id="KW-1185">Reference proteome</keyword>
<dbReference type="AlphaFoldDB" id="A0A3D8I6M9"/>
<proteinExistence type="predicted"/>
<organism evidence="1 2">
    <name type="scientific">Helicobacter didelphidarum</name>
    <dbReference type="NCBI Taxonomy" id="2040648"/>
    <lineage>
        <taxon>Bacteria</taxon>
        <taxon>Pseudomonadati</taxon>
        <taxon>Campylobacterota</taxon>
        <taxon>Epsilonproteobacteria</taxon>
        <taxon>Campylobacterales</taxon>
        <taxon>Helicobacteraceae</taxon>
        <taxon>Helicobacter</taxon>
    </lineage>
</organism>
<sequence>LAGKIAYIYYRFDVSDEKFIGSVKDNGEYVKDRRNFATQIATLYAQYKQDFEECYINNDTSINKQTLITSFINSIGDELKIQQHKRPQVSFNANGNAGTYDKATNTISVDITNGDLYDILDTIVHEYRHFYIDYVINYNISHNLNKNIIIRFIYHSLYIDTKYYTIFDKFDKICASFDEKASQCYNGQLYIMRKKKASPLYFIQPKERDCRVVAGLFMSKI</sequence>
<dbReference type="Proteomes" id="UP000256379">
    <property type="component" value="Unassembled WGS sequence"/>
</dbReference>
<dbReference type="EMBL" id="NXLQ01000100">
    <property type="protein sequence ID" value="RDU60201.1"/>
    <property type="molecule type" value="Genomic_DNA"/>
</dbReference>
<name>A0A3D8I6M9_9HELI</name>
<evidence type="ECO:0000313" key="1">
    <source>
        <dbReference type="EMBL" id="RDU60201.1"/>
    </source>
</evidence>
<gene>
    <name evidence="1" type="ORF">CQA53_11040</name>
</gene>
<protein>
    <submittedName>
        <fullName evidence="1">Uncharacterized protein</fullName>
    </submittedName>
</protein>
<evidence type="ECO:0000313" key="2">
    <source>
        <dbReference type="Proteomes" id="UP000256379"/>
    </source>
</evidence>